<comment type="caution">
    <text evidence="1">The sequence shown here is derived from an EMBL/GenBank/DDBJ whole genome shotgun (WGS) entry which is preliminary data.</text>
</comment>
<dbReference type="Proteomes" id="UP001627154">
    <property type="component" value="Unassembled WGS sequence"/>
</dbReference>
<sequence>MSAKYFDYKFSNTLCTVIQLQAFATRWRIPLNMKICKCAELQWNENRERCRAIKIFLTREKASNICRYRYSPSGDECSKWYYRIYFVDLKTYKIVIYWSIDHYQS</sequence>
<proteinExistence type="predicted"/>
<organism evidence="1 2">
    <name type="scientific">Trichogramma kaykai</name>
    <dbReference type="NCBI Taxonomy" id="54128"/>
    <lineage>
        <taxon>Eukaryota</taxon>
        <taxon>Metazoa</taxon>
        <taxon>Ecdysozoa</taxon>
        <taxon>Arthropoda</taxon>
        <taxon>Hexapoda</taxon>
        <taxon>Insecta</taxon>
        <taxon>Pterygota</taxon>
        <taxon>Neoptera</taxon>
        <taxon>Endopterygota</taxon>
        <taxon>Hymenoptera</taxon>
        <taxon>Apocrita</taxon>
        <taxon>Proctotrupomorpha</taxon>
        <taxon>Chalcidoidea</taxon>
        <taxon>Trichogrammatidae</taxon>
        <taxon>Trichogramma</taxon>
    </lineage>
</organism>
<evidence type="ECO:0000313" key="2">
    <source>
        <dbReference type="Proteomes" id="UP001627154"/>
    </source>
</evidence>
<dbReference type="AlphaFoldDB" id="A0ABD2XBM2"/>
<name>A0ABD2XBM2_9HYME</name>
<reference evidence="1 2" key="1">
    <citation type="journal article" date="2024" name="bioRxiv">
        <title>A reference genome for Trichogramma kaykai: A tiny desert-dwelling parasitoid wasp with competing sex-ratio distorters.</title>
        <authorList>
            <person name="Culotta J."/>
            <person name="Lindsey A.R."/>
        </authorList>
    </citation>
    <scope>NUCLEOTIDE SEQUENCE [LARGE SCALE GENOMIC DNA]</scope>
    <source>
        <strain evidence="1 2">KSX58</strain>
    </source>
</reference>
<keyword evidence="2" id="KW-1185">Reference proteome</keyword>
<evidence type="ECO:0000313" key="1">
    <source>
        <dbReference type="EMBL" id="KAL3402654.1"/>
    </source>
</evidence>
<gene>
    <name evidence="1" type="ORF">TKK_004583</name>
</gene>
<protein>
    <submittedName>
        <fullName evidence="1">Uncharacterized protein</fullName>
    </submittedName>
</protein>
<accession>A0ABD2XBM2</accession>
<dbReference type="EMBL" id="JBJJXI010000034">
    <property type="protein sequence ID" value="KAL3402654.1"/>
    <property type="molecule type" value="Genomic_DNA"/>
</dbReference>